<evidence type="ECO:0000259" key="6">
    <source>
        <dbReference type="SMART" id="SM00226"/>
    </source>
</evidence>
<feature type="active site" description="Proton donor" evidence="5">
    <location>
        <position position="137"/>
    </location>
</feature>
<dbReference type="InterPro" id="IPR036196">
    <property type="entry name" value="Ptyr_pPase_sf"/>
</dbReference>
<evidence type="ECO:0000256" key="1">
    <source>
        <dbReference type="ARBA" id="ARBA00011063"/>
    </source>
</evidence>
<dbReference type="CDD" id="cd16343">
    <property type="entry name" value="LMWPTP"/>
    <property type="match status" value="1"/>
</dbReference>
<feature type="domain" description="Phosphotyrosine protein phosphatase I" evidence="6">
    <location>
        <begin position="9"/>
        <end position="164"/>
    </location>
</feature>
<dbReference type="Gene3D" id="3.40.50.2300">
    <property type="match status" value="1"/>
</dbReference>
<dbReference type="PANTHER" id="PTHR11717">
    <property type="entry name" value="LOW MOLECULAR WEIGHT PROTEIN TYROSINE PHOSPHATASE"/>
    <property type="match status" value="1"/>
</dbReference>
<dbReference type="AlphaFoldDB" id="W6JYK3"/>
<dbReference type="Proteomes" id="UP000035763">
    <property type="component" value="Unassembled WGS sequence"/>
</dbReference>
<evidence type="ECO:0000256" key="5">
    <source>
        <dbReference type="PIRSR" id="PIRSR617867-1"/>
    </source>
</evidence>
<evidence type="ECO:0000313" key="7">
    <source>
        <dbReference type="EMBL" id="CCH73740.1"/>
    </source>
</evidence>
<protein>
    <recommendedName>
        <fullName evidence="2">protein-tyrosine-phosphatase</fullName>
        <ecNumber evidence="2">3.1.3.48</ecNumber>
    </recommendedName>
</protein>
<dbReference type="PRINTS" id="PR00719">
    <property type="entry name" value="LMWPTPASE"/>
</dbReference>
<proteinExistence type="inferred from homology"/>
<dbReference type="Pfam" id="PF01451">
    <property type="entry name" value="LMWPc"/>
    <property type="match status" value="1"/>
</dbReference>
<reference evidence="7 8" key="1">
    <citation type="journal article" date="2013" name="ISME J.">
        <title>A metabolic model for members of the genus Tetrasphaera involved in enhanced biological phosphorus removal.</title>
        <authorList>
            <person name="Kristiansen R."/>
            <person name="Nguyen H.T.T."/>
            <person name="Saunders A.M."/>
            <person name="Nielsen J.L."/>
            <person name="Wimmer R."/>
            <person name="Le V.Q."/>
            <person name="McIlroy S.J."/>
            <person name="Petrovski S."/>
            <person name="Seviour R.J."/>
            <person name="Calteau A."/>
            <person name="Nielsen K.L."/>
            <person name="Nielsen P.H."/>
        </authorList>
    </citation>
    <scope>NUCLEOTIDE SEQUENCE [LARGE SCALE GENOMIC DNA]</scope>
    <source>
        <strain evidence="7 8">Ben110</strain>
    </source>
</reference>
<feature type="active site" evidence="5">
    <location>
        <position position="21"/>
    </location>
</feature>
<evidence type="ECO:0000256" key="2">
    <source>
        <dbReference type="ARBA" id="ARBA00013064"/>
    </source>
</evidence>
<gene>
    <name evidence="7" type="primary">ptpA</name>
    <name evidence="7" type="ORF">BN11_320010</name>
</gene>
<organism evidence="7 8">
    <name type="scientific">Nostocoides australiense Ben110</name>
    <dbReference type="NCBI Taxonomy" id="1193182"/>
    <lineage>
        <taxon>Bacteria</taxon>
        <taxon>Bacillati</taxon>
        <taxon>Actinomycetota</taxon>
        <taxon>Actinomycetes</taxon>
        <taxon>Micrococcales</taxon>
        <taxon>Intrasporangiaceae</taxon>
        <taxon>Nostocoides</taxon>
    </lineage>
</organism>
<dbReference type="InterPro" id="IPR050438">
    <property type="entry name" value="LMW_PTPase"/>
</dbReference>
<name>W6JYK3_9MICO</name>
<dbReference type="EC" id="3.1.3.48" evidence="2"/>
<dbReference type="PANTHER" id="PTHR11717:SF7">
    <property type="entry name" value="LOW MOLECULAR WEIGHT PHOSPHOTYROSINE PROTEIN PHOSPHATASE"/>
    <property type="match status" value="1"/>
</dbReference>
<dbReference type="SUPFAM" id="SSF52788">
    <property type="entry name" value="Phosphotyrosine protein phosphatases I"/>
    <property type="match status" value="1"/>
</dbReference>
<accession>W6JYK3</accession>
<feature type="active site" description="Nucleophile" evidence="5">
    <location>
        <position position="15"/>
    </location>
</feature>
<dbReference type="InterPro" id="IPR023485">
    <property type="entry name" value="Ptyr_pPase"/>
</dbReference>
<dbReference type="GO" id="GO:0004725">
    <property type="term" value="F:protein tyrosine phosphatase activity"/>
    <property type="evidence" value="ECO:0007669"/>
    <property type="project" value="UniProtKB-EC"/>
</dbReference>
<sequence length="176" mass="19614">MTDNGVVTYRVCVICTGNICRSPMLEFLLREAFDREGLSDAVTVDSAGTSSEESGNAADYRTLDVLQRNGHDDWGRAAHRARRIEKDWLAERDLVLAADSGHLRALQRLAGGSPEHIRLIRSFDPAAVEAGELDVDDPWYAWNDKAFDRTYEEMQAAVPGIVEHVKAELAQRSRTV</sequence>
<keyword evidence="8" id="KW-1185">Reference proteome</keyword>
<dbReference type="SMART" id="SM00226">
    <property type="entry name" value="LMWPc"/>
    <property type="match status" value="1"/>
</dbReference>
<keyword evidence="3 7" id="KW-0378">Hydrolase</keyword>
<keyword evidence="4" id="KW-0904">Protein phosphatase</keyword>
<evidence type="ECO:0000256" key="4">
    <source>
        <dbReference type="ARBA" id="ARBA00022912"/>
    </source>
</evidence>
<dbReference type="EMBL" id="CAJA01000246">
    <property type="protein sequence ID" value="CCH73740.1"/>
    <property type="molecule type" value="Genomic_DNA"/>
</dbReference>
<evidence type="ECO:0000256" key="3">
    <source>
        <dbReference type="ARBA" id="ARBA00022801"/>
    </source>
</evidence>
<comment type="similarity">
    <text evidence="1">Belongs to the low molecular weight phosphotyrosine protein phosphatase family.</text>
</comment>
<comment type="caution">
    <text evidence="7">The sequence shown here is derived from an EMBL/GenBank/DDBJ whole genome shotgun (WGS) entry which is preliminary data.</text>
</comment>
<dbReference type="InterPro" id="IPR017867">
    <property type="entry name" value="Tyr_phospatase_low_mol_wt"/>
</dbReference>
<dbReference type="STRING" id="1193182.BN11_320010"/>
<evidence type="ECO:0000313" key="8">
    <source>
        <dbReference type="Proteomes" id="UP000035763"/>
    </source>
</evidence>